<organism evidence="2 3">
    <name type="scientific">Dissophora globulifera</name>
    <dbReference type="NCBI Taxonomy" id="979702"/>
    <lineage>
        <taxon>Eukaryota</taxon>
        <taxon>Fungi</taxon>
        <taxon>Fungi incertae sedis</taxon>
        <taxon>Mucoromycota</taxon>
        <taxon>Mortierellomycotina</taxon>
        <taxon>Mortierellomycetes</taxon>
        <taxon>Mortierellales</taxon>
        <taxon>Mortierellaceae</taxon>
        <taxon>Dissophora</taxon>
    </lineage>
</organism>
<feature type="compositionally biased region" description="Polar residues" evidence="1">
    <location>
        <begin position="175"/>
        <end position="207"/>
    </location>
</feature>
<feature type="compositionally biased region" description="Gly residues" evidence="1">
    <location>
        <begin position="212"/>
        <end position="225"/>
    </location>
</feature>
<feature type="compositionally biased region" description="Polar residues" evidence="1">
    <location>
        <begin position="127"/>
        <end position="142"/>
    </location>
</feature>
<feature type="region of interest" description="Disordered" evidence="1">
    <location>
        <begin position="1"/>
        <end position="235"/>
    </location>
</feature>
<dbReference type="OrthoDB" id="2439595at2759"/>
<gene>
    <name evidence="2" type="ORF">BGZ99_004932</name>
</gene>
<name>A0A9P6RGG3_9FUNG</name>
<reference evidence="2" key="1">
    <citation type="journal article" date="2020" name="Fungal Divers.">
        <title>Resolving the Mortierellaceae phylogeny through synthesis of multi-gene phylogenetics and phylogenomics.</title>
        <authorList>
            <person name="Vandepol N."/>
            <person name="Liber J."/>
            <person name="Desiro A."/>
            <person name="Na H."/>
            <person name="Kennedy M."/>
            <person name="Barry K."/>
            <person name="Grigoriev I.V."/>
            <person name="Miller A.N."/>
            <person name="O'Donnell K."/>
            <person name="Stajich J.E."/>
            <person name="Bonito G."/>
        </authorList>
    </citation>
    <scope>NUCLEOTIDE SEQUENCE</scope>
    <source>
        <strain evidence="2">REB-010B</strain>
    </source>
</reference>
<sequence>MNFLRGRKKQDDQPATPPSASASNPTSAQRASQRVSSGNGITIPPRTNSSVPNPSNGQAPGPGQAPGTSPRGNNPDQQQQPYYQQQQQHPYQQQHDSDSGSLSSSQQLQPMQMQAMPQHGSYGNDPMLTSQSVQYPSYQDQSIGMEGGYDGGYAGGAQDDQHHGYQQQQQQQQQNDAMTNNNGQQDGYYSQTNAGFENSGTVLTSGPIQLPGQGGNGSPNGGSNGSDGINSGTIDAGELSTDVRKLQDEVSSWKKSQESSQAKVNQLRQTLTQKSQENRELHASLTQVMQDRLMLQELVHKREKEMDDLRSKYLNDVRQIRATDDDHATIEQRIRMLQAAILQLTKSSSGDRAVNLNVEEAQSLVKKKYKFGNTQPYILNMFLEKYIMDTLLEEVFHVPFYVGFPLASEYGDINKWMVENNFADQAVRFRQQLCFMSAKAPVAQAHAAQEAQRIAKGFETKLDRLYNNWTGHQKVLDLVTKAIELSLTMKSQNSEITAQVIASETEFDAERMVPAHKSKEGGKVKVCVMPCFVDANGVVLGKAKVFCG</sequence>
<evidence type="ECO:0000256" key="1">
    <source>
        <dbReference type="SAM" id="MobiDB-lite"/>
    </source>
</evidence>
<proteinExistence type="predicted"/>
<feature type="compositionally biased region" description="Polar residues" evidence="1">
    <location>
        <begin position="29"/>
        <end position="51"/>
    </location>
</feature>
<dbReference type="AlphaFoldDB" id="A0A9P6RGG3"/>
<keyword evidence="3" id="KW-1185">Reference proteome</keyword>
<feature type="compositionally biased region" description="Low complexity" evidence="1">
    <location>
        <begin position="77"/>
        <end position="120"/>
    </location>
</feature>
<dbReference type="Proteomes" id="UP000738325">
    <property type="component" value="Unassembled WGS sequence"/>
</dbReference>
<dbReference type="EMBL" id="JAAAIP010000310">
    <property type="protein sequence ID" value="KAG0319777.1"/>
    <property type="molecule type" value="Genomic_DNA"/>
</dbReference>
<comment type="caution">
    <text evidence="2">The sequence shown here is derived from an EMBL/GenBank/DDBJ whole genome shotgun (WGS) entry which is preliminary data.</text>
</comment>
<feature type="compositionally biased region" description="Low complexity" evidence="1">
    <location>
        <begin position="52"/>
        <end position="70"/>
    </location>
</feature>
<protein>
    <submittedName>
        <fullName evidence="2">Uncharacterized protein</fullName>
    </submittedName>
</protein>
<feature type="compositionally biased region" description="Low complexity" evidence="1">
    <location>
        <begin position="18"/>
        <end position="28"/>
    </location>
</feature>
<accession>A0A9P6RGG3</accession>
<evidence type="ECO:0000313" key="2">
    <source>
        <dbReference type="EMBL" id="KAG0319777.1"/>
    </source>
</evidence>
<feature type="compositionally biased region" description="Gly residues" evidence="1">
    <location>
        <begin position="145"/>
        <end position="155"/>
    </location>
</feature>
<evidence type="ECO:0000313" key="3">
    <source>
        <dbReference type="Proteomes" id="UP000738325"/>
    </source>
</evidence>